<accession>A0A1R0WZU1</accession>
<keyword evidence="5 6" id="KW-0472">Membrane</keyword>
<comment type="subcellular location">
    <subcellularLocation>
        <location evidence="1">Cell membrane</location>
        <topology evidence="1">Multi-pass membrane protein</topology>
    </subcellularLocation>
</comment>
<dbReference type="PANTHER" id="PTHR35007:SF1">
    <property type="entry name" value="PILUS ASSEMBLY PROTEIN"/>
    <property type="match status" value="1"/>
</dbReference>
<reference evidence="8 9" key="1">
    <citation type="submission" date="2016-10" db="EMBL/GenBank/DDBJ databases">
        <title>Paenibacillus species isolates.</title>
        <authorList>
            <person name="Beno S.M."/>
        </authorList>
    </citation>
    <scope>NUCLEOTIDE SEQUENCE [LARGE SCALE GENOMIC DNA]</scope>
    <source>
        <strain evidence="8 9">FSL H7-0604</strain>
    </source>
</reference>
<evidence type="ECO:0000256" key="6">
    <source>
        <dbReference type="SAM" id="Phobius"/>
    </source>
</evidence>
<evidence type="ECO:0000256" key="3">
    <source>
        <dbReference type="ARBA" id="ARBA00022692"/>
    </source>
</evidence>
<dbReference type="GO" id="GO:0005886">
    <property type="term" value="C:plasma membrane"/>
    <property type="evidence" value="ECO:0007669"/>
    <property type="project" value="UniProtKB-SubCell"/>
</dbReference>
<evidence type="ECO:0000313" key="8">
    <source>
        <dbReference type="EMBL" id="OMD25255.1"/>
    </source>
</evidence>
<evidence type="ECO:0000313" key="9">
    <source>
        <dbReference type="Proteomes" id="UP000187465"/>
    </source>
</evidence>
<gene>
    <name evidence="8" type="ORF">BJP51_03110</name>
</gene>
<evidence type="ECO:0000256" key="1">
    <source>
        <dbReference type="ARBA" id="ARBA00004651"/>
    </source>
</evidence>
<keyword evidence="2" id="KW-1003">Cell membrane</keyword>
<evidence type="ECO:0000256" key="2">
    <source>
        <dbReference type="ARBA" id="ARBA00022475"/>
    </source>
</evidence>
<dbReference type="Pfam" id="PF00482">
    <property type="entry name" value="T2SSF"/>
    <property type="match status" value="1"/>
</dbReference>
<dbReference type="AlphaFoldDB" id="A0A1R0WZU1"/>
<dbReference type="Proteomes" id="UP000187465">
    <property type="component" value="Unassembled WGS sequence"/>
</dbReference>
<dbReference type="PANTHER" id="PTHR35007">
    <property type="entry name" value="INTEGRAL MEMBRANE PROTEIN-RELATED"/>
    <property type="match status" value="1"/>
</dbReference>
<protein>
    <submittedName>
        <fullName evidence="8">Pilus assembly protein TadB</fullName>
    </submittedName>
</protein>
<organism evidence="8 9">
    <name type="scientific">Paenibacillus odorifer</name>
    <dbReference type="NCBI Taxonomy" id="189426"/>
    <lineage>
        <taxon>Bacteria</taxon>
        <taxon>Bacillati</taxon>
        <taxon>Bacillota</taxon>
        <taxon>Bacilli</taxon>
        <taxon>Bacillales</taxon>
        <taxon>Paenibacillaceae</taxon>
        <taxon>Paenibacillus</taxon>
    </lineage>
</organism>
<dbReference type="InterPro" id="IPR018076">
    <property type="entry name" value="T2SS_GspF_dom"/>
</dbReference>
<feature type="transmembrane region" description="Helical" evidence="6">
    <location>
        <begin position="213"/>
        <end position="230"/>
    </location>
</feature>
<evidence type="ECO:0000256" key="5">
    <source>
        <dbReference type="ARBA" id="ARBA00023136"/>
    </source>
</evidence>
<comment type="caution">
    <text evidence="8">The sequence shown here is derived from an EMBL/GenBank/DDBJ whole genome shotgun (WGS) entry which is preliminary data.</text>
</comment>
<dbReference type="EMBL" id="MKQP01000045">
    <property type="protein sequence ID" value="OMD25255.1"/>
    <property type="molecule type" value="Genomic_DNA"/>
</dbReference>
<evidence type="ECO:0000259" key="7">
    <source>
        <dbReference type="Pfam" id="PF00482"/>
    </source>
</evidence>
<keyword evidence="4 6" id="KW-1133">Transmembrane helix</keyword>
<evidence type="ECO:0000256" key="4">
    <source>
        <dbReference type="ARBA" id="ARBA00022989"/>
    </source>
</evidence>
<keyword evidence="3 6" id="KW-0812">Transmembrane</keyword>
<dbReference type="RefSeq" id="WP_036681687.1">
    <property type="nucleotide sequence ID" value="NZ_MKQP01000045.1"/>
</dbReference>
<name>A0A1R0WZU1_9BACL</name>
<feature type="domain" description="Type II secretion system protein GspF" evidence="7">
    <location>
        <begin position="96"/>
        <end position="225"/>
    </location>
</feature>
<feature type="transmembrane region" description="Helical" evidence="6">
    <location>
        <begin position="36"/>
        <end position="54"/>
    </location>
</feature>
<sequence>MLKFKFVAAKPVEADPDGPSLLPDYKVYELTLQQRILTLIAGGLLMYGIGYLFYHHWLLSLLLMPGGAYAPHILRNYLLKRRRNALNLQFKQTLFSLSSSLSAGRSVENAFREAVQDLRMLDPEGSSDMISELNIICARMEYGQPVEEALRNFSERAGMEDIERFADVFSVCKRTGGDLVEVVRRTSTIIGEKLDIQQDIAVSIAQKKFEAKALLISPLIMVMFMSLTAGEYMQPMYTGAGIAISTIALVALFLCYLWTTKIMDIPL</sequence>
<feature type="transmembrane region" description="Helical" evidence="6">
    <location>
        <begin position="236"/>
        <end position="258"/>
    </location>
</feature>
<feature type="transmembrane region" description="Helical" evidence="6">
    <location>
        <begin position="60"/>
        <end position="78"/>
    </location>
</feature>
<proteinExistence type="predicted"/>